<name>A0A3P9IK48_ORYLA</name>
<dbReference type="InterPro" id="IPR027921">
    <property type="entry name" value="NOPCHAP1"/>
</dbReference>
<sequence length="153" mass="17052">MELNTTKQCSPMLLSCGGGAAFNEKLLLKPKTGRSLQTERLPRSSVLERLQGFLPRMAEANEKLKRQMEQAPPGSFDIESVEEDDRVIEMDVALVELESSVSDSEEEEESDSEEDSSEEEDTSEITEQNLKLPGHTDKKKNPIIQVLQGEEGV</sequence>
<reference evidence="2 3" key="2">
    <citation type="submission" date="2017-04" db="EMBL/GenBank/DDBJ databases">
        <title>CpG methylation of centromeres and impact of large insertions on vertebrate speciation.</title>
        <authorList>
            <person name="Ichikawa K."/>
            <person name="Yoshimura J."/>
            <person name="Morishita S."/>
        </authorList>
    </citation>
    <scope>NUCLEOTIDE SEQUENCE</scope>
    <source>
        <strain evidence="2 3">HSOK</strain>
    </source>
</reference>
<protein>
    <submittedName>
        <fullName evidence="2">Si:dkey-48p11.3</fullName>
    </submittedName>
</protein>
<feature type="region of interest" description="Disordered" evidence="1">
    <location>
        <begin position="97"/>
        <end position="153"/>
    </location>
</feature>
<evidence type="ECO:0000313" key="2">
    <source>
        <dbReference type="Ensembl" id="ENSORLP00015020416.1"/>
    </source>
</evidence>
<dbReference type="Proteomes" id="UP000265200">
    <property type="component" value="Chromosome 23"/>
</dbReference>
<dbReference type="Pfam" id="PF15370">
    <property type="entry name" value="NOPCHAP1"/>
    <property type="match status" value="1"/>
</dbReference>
<accession>A0A3P9IK48</accession>
<dbReference type="AlphaFoldDB" id="A0A3P9IK48"/>
<reference evidence="2" key="4">
    <citation type="submission" date="2025-09" db="UniProtKB">
        <authorList>
            <consortium name="Ensembl"/>
        </authorList>
    </citation>
    <scope>IDENTIFICATION</scope>
    <source>
        <strain evidence="2">HSOK</strain>
    </source>
</reference>
<organism evidence="2 3">
    <name type="scientific">Oryzias latipes</name>
    <name type="common">Japanese rice fish</name>
    <name type="synonym">Japanese killifish</name>
    <dbReference type="NCBI Taxonomy" id="8090"/>
    <lineage>
        <taxon>Eukaryota</taxon>
        <taxon>Metazoa</taxon>
        <taxon>Chordata</taxon>
        <taxon>Craniata</taxon>
        <taxon>Vertebrata</taxon>
        <taxon>Euteleostomi</taxon>
        <taxon>Actinopterygii</taxon>
        <taxon>Neopterygii</taxon>
        <taxon>Teleostei</taxon>
        <taxon>Neoteleostei</taxon>
        <taxon>Acanthomorphata</taxon>
        <taxon>Ovalentaria</taxon>
        <taxon>Atherinomorphae</taxon>
        <taxon>Beloniformes</taxon>
        <taxon>Adrianichthyidae</taxon>
        <taxon>Oryziinae</taxon>
        <taxon>Oryzias</taxon>
    </lineage>
</organism>
<dbReference type="Ensembl" id="ENSORLT00015035993.1">
    <property type="protein sequence ID" value="ENSORLP00015020416.1"/>
    <property type="gene ID" value="ENSORLG00015021558.1"/>
</dbReference>
<evidence type="ECO:0000256" key="1">
    <source>
        <dbReference type="SAM" id="MobiDB-lite"/>
    </source>
</evidence>
<reference evidence="2" key="3">
    <citation type="submission" date="2025-08" db="UniProtKB">
        <authorList>
            <consortium name="Ensembl"/>
        </authorList>
    </citation>
    <scope>IDENTIFICATION</scope>
    <source>
        <strain evidence="2">HSOK</strain>
    </source>
</reference>
<dbReference type="GO" id="GO:0000492">
    <property type="term" value="P:box C/D snoRNP assembly"/>
    <property type="evidence" value="ECO:0007669"/>
    <property type="project" value="InterPro"/>
</dbReference>
<dbReference type="PANTHER" id="PTHR28674:SF1">
    <property type="entry name" value="NOP PROTEIN CHAPERONE 1"/>
    <property type="match status" value="1"/>
</dbReference>
<feature type="compositionally biased region" description="Acidic residues" evidence="1">
    <location>
        <begin position="103"/>
        <end position="124"/>
    </location>
</feature>
<evidence type="ECO:0000313" key="3">
    <source>
        <dbReference type="Proteomes" id="UP000265200"/>
    </source>
</evidence>
<proteinExistence type="predicted"/>
<reference key="1">
    <citation type="journal article" date="2007" name="Nature">
        <title>The medaka draft genome and insights into vertebrate genome evolution.</title>
        <authorList>
            <person name="Kasahara M."/>
            <person name="Naruse K."/>
            <person name="Sasaki S."/>
            <person name="Nakatani Y."/>
            <person name="Qu W."/>
            <person name="Ahsan B."/>
            <person name="Yamada T."/>
            <person name="Nagayasu Y."/>
            <person name="Doi K."/>
            <person name="Kasai Y."/>
            <person name="Jindo T."/>
            <person name="Kobayashi D."/>
            <person name="Shimada A."/>
            <person name="Toyoda A."/>
            <person name="Kuroki Y."/>
            <person name="Fujiyama A."/>
            <person name="Sasaki T."/>
            <person name="Shimizu A."/>
            <person name="Asakawa S."/>
            <person name="Shimizu N."/>
            <person name="Hashimoto S."/>
            <person name="Yang J."/>
            <person name="Lee Y."/>
            <person name="Matsushima K."/>
            <person name="Sugano S."/>
            <person name="Sakaizumi M."/>
            <person name="Narita T."/>
            <person name="Ohishi K."/>
            <person name="Haga S."/>
            <person name="Ohta F."/>
            <person name="Nomoto H."/>
            <person name="Nogata K."/>
            <person name="Morishita T."/>
            <person name="Endo T."/>
            <person name="Shin-I T."/>
            <person name="Takeda H."/>
            <person name="Morishita S."/>
            <person name="Kohara Y."/>
        </authorList>
    </citation>
    <scope>NUCLEOTIDE SEQUENCE [LARGE SCALE GENOMIC DNA]</scope>
    <source>
        <strain>Hd-rR</strain>
    </source>
</reference>
<dbReference type="PANTHER" id="PTHR28674">
    <property type="entry name" value="SIMILAR TO DNA SEGMENT, CHR 10, WAYNE STATE UNIVERSITY 102,-EXPRESSED"/>
    <property type="match status" value="1"/>
</dbReference>